<feature type="signal peptide" evidence="1">
    <location>
        <begin position="1"/>
        <end position="23"/>
    </location>
</feature>
<evidence type="ECO:0000313" key="2">
    <source>
        <dbReference type="EMBL" id="HAG2284619.1"/>
    </source>
</evidence>
<dbReference type="NCBIfam" id="TIGR01690">
    <property type="entry name" value="ICE_RAQPRD"/>
    <property type="match status" value="1"/>
</dbReference>
<keyword evidence="1" id="KW-0732">Signal</keyword>
<comment type="caution">
    <text evidence="2">The sequence shown here is derived from an EMBL/GenBank/DDBJ whole genome shotgun (WGS) entry which is preliminary data.</text>
</comment>
<gene>
    <name evidence="2" type="ORF">G8W61_005009</name>
</gene>
<reference evidence="2" key="1">
    <citation type="journal article" date="2018" name="Genome Biol.">
        <title>SKESA: strategic k-mer extension for scrupulous assemblies.</title>
        <authorList>
            <person name="Souvorov A."/>
            <person name="Agarwala R."/>
            <person name="Lipman D.J."/>
        </authorList>
    </citation>
    <scope>NUCLEOTIDE SEQUENCE</scope>
    <source>
        <strain evidence="2">MA.CK_94/00001630</strain>
    </source>
</reference>
<dbReference type="InterPro" id="IPR019110">
    <property type="entry name" value="Uncharacterised_RAQPRD"/>
</dbReference>
<feature type="chain" id="PRO_5028139538" evidence="1">
    <location>
        <begin position="24"/>
        <end position="106"/>
    </location>
</feature>
<protein>
    <submittedName>
        <fullName evidence="2">Raqprd family integrative conjugative element protein</fullName>
    </submittedName>
</protein>
<dbReference type="AlphaFoldDB" id="A0A759YJJ5"/>
<name>A0A759YJJ5_SALER</name>
<organism evidence="2">
    <name type="scientific">Salmonella enterica</name>
    <name type="common">Salmonella choleraesuis</name>
    <dbReference type="NCBI Taxonomy" id="28901"/>
    <lineage>
        <taxon>Bacteria</taxon>
        <taxon>Pseudomonadati</taxon>
        <taxon>Pseudomonadota</taxon>
        <taxon>Gammaproteobacteria</taxon>
        <taxon>Enterobacterales</taxon>
        <taxon>Enterobacteriaceae</taxon>
        <taxon>Salmonella</taxon>
    </lineage>
</organism>
<accession>A0A759YJJ5</accession>
<reference evidence="2" key="2">
    <citation type="submission" date="2020-02" db="EMBL/GenBank/DDBJ databases">
        <authorList>
            <consortium name="NCBI Pathogen Detection Project"/>
        </authorList>
    </citation>
    <scope>NUCLEOTIDE SEQUENCE</scope>
    <source>
        <strain evidence="2">MA.CK_94/00001630</strain>
    </source>
</reference>
<sequence>MNPVKLFLLLCLPAFTFTSAVSAATPHEATTLSLVLTQLDILESTLQRAEHQATVTPETRFFFDYPQAYADIRAIRLGTEQYLAPARAQPQAVLPLSGQYRQEKGQ</sequence>
<proteinExistence type="predicted"/>
<dbReference type="Pfam" id="PF09686">
    <property type="entry name" value="Plasmid_RAQPRD"/>
    <property type="match status" value="1"/>
</dbReference>
<evidence type="ECO:0000256" key="1">
    <source>
        <dbReference type="SAM" id="SignalP"/>
    </source>
</evidence>
<dbReference type="EMBL" id="DAAXRP010000026">
    <property type="protein sequence ID" value="HAG2284619.1"/>
    <property type="molecule type" value="Genomic_DNA"/>
</dbReference>